<evidence type="ECO:0008006" key="3">
    <source>
        <dbReference type="Google" id="ProtNLM"/>
    </source>
</evidence>
<proteinExistence type="predicted"/>
<dbReference type="VEuPathDB" id="FungiDB:Z520_00139"/>
<dbReference type="InterPro" id="IPR011333">
    <property type="entry name" value="SKP1/BTB/POZ_sf"/>
</dbReference>
<dbReference type="RefSeq" id="XP_016637570.1">
    <property type="nucleotide sequence ID" value="XM_016770660.1"/>
</dbReference>
<dbReference type="STRING" id="1442371.A0A0D2KBN1"/>
<dbReference type="AlphaFoldDB" id="A0A0D2KBN1"/>
<organism evidence="1 2">
    <name type="scientific">Fonsecaea multimorphosa CBS 102226</name>
    <dbReference type="NCBI Taxonomy" id="1442371"/>
    <lineage>
        <taxon>Eukaryota</taxon>
        <taxon>Fungi</taxon>
        <taxon>Dikarya</taxon>
        <taxon>Ascomycota</taxon>
        <taxon>Pezizomycotina</taxon>
        <taxon>Eurotiomycetes</taxon>
        <taxon>Chaetothyriomycetidae</taxon>
        <taxon>Chaetothyriales</taxon>
        <taxon>Herpotrichiellaceae</taxon>
        <taxon>Fonsecaea</taxon>
    </lineage>
</organism>
<accession>A0A0D2KBN1</accession>
<reference evidence="1 2" key="1">
    <citation type="submission" date="2015-01" db="EMBL/GenBank/DDBJ databases">
        <title>The Genome Sequence of Fonsecaea multimorphosa CBS 102226.</title>
        <authorList>
            <consortium name="The Broad Institute Genomics Platform"/>
            <person name="Cuomo C."/>
            <person name="de Hoog S."/>
            <person name="Gorbushina A."/>
            <person name="Stielow B."/>
            <person name="Teixiera M."/>
            <person name="Abouelleil A."/>
            <person name="Chapman S.B."/>
            <person name="Priest M."/>
            <person name="Young S.K."/>
            <person name="Wortman J."/>
            <person name="Nusbaum C."/>
            <person name="Birren B."/>
        </authorList>
    </citation>
    <scope>NUCLEOTIDE SEQUENCE [LARGE SCALE GENOMIC DNA]</scope>
    <source>
        <strain evidence="1 2">CBS 102226</strain>
    </source>
</reference>
<dbReference type="Proteomes" id="UP000053411">
    <property type="component" value="Unassembled WGS sequence"/>
</dbReference>
<dbReference type="Gene3D" id="3.30.710.10">
    <property type="entry name" value="Potassium Channel Kv1.1, Chain A"/>
    <property type="match status" value="1"/>
</dbReference>
<name>A0A0D2KBN1_9EURO</name>
<evidence type="ECO:0000313" key="1">
    <source>
        <dbReference type="EMBL" id="KIY03448.1"/>
    </source>
</evidence>
<sequence length="399" mass="44765">MSIKENLDLKVVDKLGDVVLEAGCLLWDALSTGADGHQSSETVQELQQKAPLRILVSSKVLTIGSPVFEKMLHGRFAEGQHHFNQENPPTVSLPEDDPQATLLFCEIIHCSRGVHHFKGYKALHELGIFAEKYMCTNALRSWFRSQLSRFGRDDNDCFDTESLLKGDISVPQMLKLCYVINDADLFALASKTFYTHINPAEIHSKLEEVYEDEVPARLIELLCAFGKRYINDLAEVGPALLAFLCQEPTWYGYFAPIPTEPDPSDPNSNDSNPSENGFCFGETIRIGIVSATLVSLSLLPCSDPEVNSRRSPGAMLRKLQRVRELDFRDEKLNCPKELHCQRIPDPYLVELFDKEIKAANQRARGICLGCAKDETVSVSDIDILQDSDPCCERHASWCE</sequence>
<keyword evidence="2" id="KW-1185">Reference proteome</keyword>
<dbReference type="OrthoDB" id="5326346at2759"/>
<dbReference type="GeneID" id="27705885"/>
<evidence type="ECO:0000313" key="2">
    <source>
        <dbReference type="Proteomes" id="UP000053411"/>
    </source>
</evidence>
<dbReference type="EMBL" id="KN848062">
    <property type="protein sequence ID" value="KIY03448.1"/>
    <property type="molecule type" value="Genomic_DNA"/>
</dbReference>
<protein>
    <recommendedName>
        <fullName evidence="3">BTB domain-containing protein</fullName>
    </recommendedName>
</protein>
<gene>
    <name evidence="1" type="ORF">Z520_00139</name>
</gene>